<dbReference type="EMBL" id="BOPC01000073">
    <property type="protein sequence ID" value="GIJ29488.1"/>
    <property type="molecule type" value="Genomic_DNA"/>
</dbReference>
<gene>
    <name evidence="4" type="ORF">Vqi01_46500</name>
</gene>
<dbReference type="InterPro" id="IPR005094">
    <property type="entry name" value="Endonuclease_MobA/VirD2"/>
</dbReference>
<evidence type="ECO:0000256" key="2">
    <source>
        <dbReference type="SAM" id="MobiDB-lite"/>
    </source>
</evidence>
<comment type="caution">
    <text evidence="4">The sequence shown here is derived from an EMBL/GenBank/DDBJ whole genome shotgun (WGS) entry which is preliminary data.</text>
</comment>
<protein>
    <submittedName>
        <fullName evidence="4">Mobilization protein</fullName>
    </submittedName>
</protein>
<dbReference type="Proteomes" id="UP000653076">
    <property type="component" value="Unassembled WGS sequence"/>
</dbReference>
<feature type="region of interest" description="Disordered" evidence="2">
    <location>
        <begin position="370"/>
        <end position="397"/>
    </location>
</feature>
<sequence>MRTGDRPPRRRRGRDPPEAALIPAIHPRGTNVSGLLRYLFGPGKNEEHVNPRLIAAWSGPDQLSSLTPPLRPSGRHDVRNLARLLEQPVRAGKNPPQKFVWHASVRNHITDRILSDSQWAHIAAEMVAAVGIAPHGDPDAVRWVAVRHAHDHIHIVATLVRQDGDTVWAWNERLKAQTAARDLEQRYGLHQVGPVDRTSHRRPTAAEQNKTRRQGRPEIPRDRLRREVRAAAAAATDENDFTNRLQAAGVLVRLRHSTIRPDEVTGYAVGLPDHRTSSGDTVWYGGGRLAPDLTLPKLRRRWDSALTTTPSGSMRHPGRPQVQHRANAFRQATAAVGAGARHLGEARPTDEDDIASLAEAAADVLAATARASEGRHGGPLTEASETFDRAAREPHQRRLRRPHLAVGQLRSMARLISAVGRLSRADDTTAALQLVLRMSMIADNLATLREAQERLHQAQAAHHAAERLRSIAAYASVDRAGVRPAAVPPQPKSGTSRAARSQ</sequence>
<accession>A0ABQ4JG75</accession>
<dbReference type="Pfam" id="PF03432">
    <property type="entry name" value="Relaxase"/>
    <property type="match status" value="1"/>
</dbReference>
<evidence type="ECO:0000313" key="4">
    <source>
        <dbReference type="EMBL" id="GIJ29488.1"/>
    </source>
</evidence>
<feature type="compositionally biased region" description="Basic and acidic residues" evidence="2">
    <location>
        <begin position="386"/>
        <end position="396"/>
    </location>
</feature>
<feature type="domain" description="MobA/VirD2-like nuclease" evidence="3">
    <location>
        <begin position="97"/>
        <end position="189"/>
    </location>
</feature>
<evidence type="ECO:0000259" key="3">
    <source>
        <dbReference type="Pfam" id="PF03432"/>
    </source>
</evidence>
<evidence type="ECO:0000313" key="5">
    <source>
        <dbReference type="Proteomes" id="UP000653076"/>
    </source>
</evidence>
<evidence type="ECO:0000256" key="1">
    <source>
        <dbReference type="SAM" id="Coils"/>
    </source>
</evidence>
<reference evidence="4 5" key="1">
    <citation type="submission" date="2021-01" db="EMBL/GenBank/DDBJ databases">
        <title>Whole genome shotgun sequence of Verrucosispora qiuiae NBRC 106684.</title>
        <authorList>
            <person name="Komaki H."/>
            <person name="Tamura T."/>
        </authorList>
    </citation>
    <scope>NUCLEOTIDE SEQUENCE [LARGE SCALE GENOMIC DNA]</scope>
    <source>
        <strain evidence="4 5">NBRC 106684</strain>
    </source>
</reference>
<organism evidence="4 5">
    <name type="scientific">Micromonospora qiuiae</name>
    <dbReference type="NCBI Taxonomy" id="502268"/>
    <lineage>
        <taxon>Bacteria</taxon>
        <taxon>Bacillati</taxon>
        <taxon>Actinomycetota</taxon>
        <taxon>Actinomycetes</taxon>
        <taxon>Micromonosporales</taxon>
        <taxon>Micromonosporaceae</taxon>
        <taxon>Micromonospora</taxon>
    </lineage>
</organism>
<feature type="region of interest" description="Disordered" evidence="2">
    <location>
        <begin position="481"/>
        <end position="502"/>
    </location>
</feature>
<feature type="compositionally biased region" description="Polar residues" evidence="2">
    <location>
        <begin position="492"/>
        <end position="502"/>
    </location>
</feature>
<feature type="coiled-coil region" evidence="1">
    <location>
        <begin position="441"/>
        <end position="468"/>
    </location>
</feature>
<keyword evidence="5" id="KW-1185">Reference proteome</keyword>
<proteinExistence type="predicted"/>
<keyword evidence="1" id="KW-0175">Coiled coil</keyword>
<feature type="region of interest" description="Disordered" evidence="2">
    <location>
        <begin position="191"/>
        <end position="221"/>
    </location>
</feature>
<name>A0ABQ4JG75_9ACTN</name>